<sequence>MSLPLIRRLLILLSLFCLTGLPVNAADLRDGDIIFQVSRSPQSKAIQKATGSRYSHMGIIIHRSGFPQVFEAAAKVRYTPLSDWIRRGVHGKYVVKRLRNADYLLNGETLSKLRRVAEELRGKPYDPCFEWSDTRIYCSELVWKIYKRTLEMEVGRPQKLGDLNLSAPIVRKALQKRYGRRIPLGEKVISPAAMFNSKELVTVEKE</sequence>
<dbReference type="Gene3D" id="3.90.1720.10">
    <property type="entry name" value="endopeptidase domain like (from Nostoc punctiforme)"/>
    <property type="match status" value="1"/>
</dbReference>
<dbReference type="AlphaFoldDB" id="A1AUE0"/>
<gene>
    <name evidence="2" type="ordered locus">Ppro_3368</name>
</gene>
<dbReference type="Pfam" id="PF05708">
    <property type="entry name" value="Peptidase_C92"/>
    <property type="match status" value="1"/>
</dbReference>
<name>A1AUE0_PELPD</name>
<dbReference type="NCBIfam" id="NF007458">
    <property type="entry name" value="PRK10030.1"/>
    <property type="match status" value="1"/>
</dbReference>
<dbReference type="EMBL" id="CP000482">
    <property type="protein sequence ID" value="ABL00961.1"/>
    <property type="molecule type" value="Genomic_DNA"/>
</dbReference>
<evidence type="ECO:0008006" key="4">
    <source>
        <dbReference type="Google" id="ProtNLM"/>
    </source>
</evidence>
<evidence type="ECO:0000256" key="1">
    <source>
        <dbReference type="SAM" id="SignalP"/>
    </source>
</evidence>
<reference evidence="2 3" key="1">
    <citation type="submission" date="2006-10" db="EMBL/GenBank/DDBJ databases">
        <title>Complete sequence of chromosome of Pelobacter propionicus DSM 2379.</title>
        <authorList>
            <consortium name="US DOE Joint Genome Institute"/>
            <person name="Copeland A."/>
            <person name="Lucas S."/>
            <person name="Lapidus A."/>
            <person name="Barry K."/>
            <person name="Detter J.C."/>
            <person name="Glavina del Rio T."/>
            <person name="Hammon N."/>
            <person name="Israni S."/>
            <person name="Dalin E."/>
            <person name="Tice H."/>
            <person name="Pitluck S."/>
            <person name="Saunders E."/>
            <person name="Brettin T."/>
            <person name="Bruce D."/>
            <person name="Han C."/>
            <person name="Tapia R."/>
            <person name="Schmutz J."/>
            <person name="Larimer F."/>
            <person name="Land M."/>
            <person name="Hauser L."/>
            <person name="Kyrpides N."/>
            <person name="Kim E."/>
            <person name="Lovley D."/>
            <person name="Richardson P."/>
        </authorList>
    </citation>
    <scope>NUCLEOTIDE SEQUENCE [LARGE SCALE GENOMIC DNA]</scope>
    <source>
        <strain evidence="3">DSM 2379 / NBRC 103807 / OttBd1</strain>
    </source>
</reference>
<keyword evidence="3" id="KW-1185">Reference proteome</keyword>
<dbReference type="Proteomes" id="UP000006732">
    <property type="component" value="Chromosome"/>
</dbReference>
<feature type="chain" id="PRO_5002632025" description="Peptidoglycan peptidase" evidence="1">
    <location>
        <begin position="26"/>
        <end position="206"/>
    </location>
</feature>
<proteinExistence type="predicted"/>
<evidence type="ECO:0000313" key="2">
    <source>
        <dbReference type="EMBL" id="ABL00961.1"/>
    </source>
</evidence>
<dbReference type="eggNOG" id="COG3863">
    <property type="taxonomic scope" value="Bacteria"/>
</dbReference>
<dbReference type="InterPro" id="IPR038765">
    <property type="entry name" value="Papain-like_cys_pep_sf"/>
</dbReference>
<protein>
    <recommendedName>
        <fullName evidence="4">Peptidoglycan peptidase</fullName>
    </recommendedName>
</protein>
<dbReference type="KEGG" id="ppd:Ppro_3368"/>
<accession>A1AUE0</accession>
<keyword evidence="1" id="KW-0732">Signal</keyword>
<dbReference type="SUPFAM" id="SSF54001">
    <property type="entry name" value="Cysteine proteinases"/>
    <property type="match status" value="1"/>
</dbReference>
<dbReference type="HOGENOM" id="CLU_104117_0_0_7"/>
<organism evidence="2 3">
    <name type="scientific">Pelobacter propionicus (strain DSM 2379 / NBRC 103807 / OttBd1)</name>
    <dbReference type="NCBI Taxonomy" id="338966"/>
    <lineage>
        <taxon>Bacteria</taxon>
        <taxon>Pseudomonadati</taxon>
        <taxon>Thermodesulfobacteriota</taxon>
        <taxon>Desulfuromonadia</taxon>
        <taxon>Desulfuromonadales</taxon>
        <taxon>Desulfuromonadaceae</taxon>
        <taxon>Pelobacter</taxon>
    </lineage>
</organism>
<evidence type="ECO:0000313" key="3">
    <source>
        <dbReference type="Proteomes" id="UP000006732"/>
    </source>
</evidence>
<feature type="signal peptide" evidence="1">
    <location>
        <begin position="1"/>
        <end position="25"/>
    </location>
</feature>
<dbReference type="InterPro" id="IPR024453">
    <property type="entry name" value="Peptidase_C92"/>
</dbReference>
<dbReference type="STRING" id="338966.Ppro_3368"/>